<dbReference type="Proteomes" id="UP000219259">
    <property type="component" value="Unassembled WGS sequence"/>
</dbReference>
<gene>
    <name evidence="1" type="ORF">CLI86_02230</name>
</gene>
<reference evidence="1 2" key="1">
    <citation type="submission" date="2017-09" db="EMBL/GenBank/DDBJ databases">
        <title>Phase variable restriction modification systems are present in the genome sequences of periodontal pathogens Prevotella intermedia, Tannerella forsythia and Porphyromonas gingivalis.</title>
        <authorList>
            <person name="Haigh R.D."/>
            <person name="Crawford L."/>
            <person name="Ralph J."/>
            <person name="Wanford J."/>
            <person name="Vartoukian S.R."/>
            <person name="Hijazib K."/>
            <person name="Wade W."/>
            <person name="Oggioni M.R."/>
        </authorList>
    </citation>
    <scope>NUCLEOTIDE SEQUENCE [LARGE SCALE GENOMIC DNA]</scope>
    <source>
        <strain evidence="1 2">WW11663</strain>
    </source>
</reference>
<dbReference type="EMBL" id="NSLJ01000004">
    <property type="protein sequence ID" value="PDP44715.1"/>
    <property type="molecule type" value="Genomic_DNA"/>
</dbReference>
<accession>A0A2A6EAX3</accession>
<dbReference type="RefSeq" id="WP_097530866.1">
    <property type="nucleotide sequence ID" value="NZ_NSLJ01000004.1"/>
</dbReference>
<organism evidence="1 2">
    <name type="scientific">Tannerella forsythia</name>
    <name type="common">Bacteroides forsythus</name>
    <dbReference type="NCBI Taxonomy" id="28112"/>
    <lineage>
        <taxon>Bacteria</taxon>
        <taxon>Pseudomonadati</taxon>
        <taxon>Bacteroidota</taxon>
        <taxon>Bacteroidia</taxon>
        <taxon>Bacteroidales</taxon>
        <taxon>Tannerellaceae</taxon>
        <taxon>Tannerella</taxon>
    </lineage>
</organism>
<dbReference type="AlphaFoldDB" id="A0A2A6EAX3"/>
<comment type="caution">
    <text evidence="1">The sequence shown here is derived from an EMBL/GenBank/DDBJ whole genome shotgun (WGS) entry which is preliminary data.</text>
</comment>
<evidence type="ECO:0000313" key="1">
    <source>
        <dbReference type="EMBL" id="PDP44715.1"/>
    </source>
</evidence>
<evidence type="ECO:0000313" key="2">
    <source>
        <dbReference type="Proteomes" id="UP000219259"/>
    </source>
</evidence>
<protein>
    <submittedName>
        <fullName evidence="1">Uncharacterized protein</fullName>
    </submittedName>
</protein>
<sequence length="113" mass="12870">MSKQYLQKRSDAKFRISITDSAGRPVDPSKCDLRFDFYTSRSRRIKIERKANEPFPPGMSIDGQQVVVALDAPAFTEGTLYVRFRTRVHDTAFPDGYYDISSGEIDTNIEVVD</sequence>
<proteinExistence type="predicted"/>
<name>A0A2A6EAX3_TANFO</name>